<keyword evidence="1" id="KW-0436">Ligase</keyword>
<proteinExistence type="predicted"/>
<feature type="domain" description="Glutathionylspermidine synthase pre-ATP-grasp-like" evidence="6">
    <location>
        <begin position="12"/>
        <end position="367"/>
    </location>
</feature>
<evidence type="ECO:0000256" key="4">
    <source>
        <dbReference type="ARBA" id="ARBA00022840"/>
    </source>
</evidence>
<keyword evidence="2" id="KW-0479">Metal-binding</keyword>
<dbReference type="Gene3D" id="3.30.1490.330">
    <property type="match status" value="1"/>
</dbReference>
<dbReference type="SUPFAM" id="SSF56059">
    <property type="entry name" value="Glutathione synthetase ATP-binding domain-like"/>
    <property type="match status" value="1"/>
</dbReference>
<dbReference type="Pfam" id="PF03738">
    <property type="entry name" value="GSP_synth"/>
    <property type="match status" value="1"/>
</dbReference>
<dbReference type="AlphaFoldDB" id="A0A318SF67"/>
<keyword evidence="4" id="KW-0067">ATP-binding</keyword>
<dbReference type="RefSeq" id="WP_110884932.1">
    <property type="nucleotide sequence ID" value="NZ_QJSX01000001.1"/>
</dbReference>
<gene>
    <name evidence="7" type="ORF">DES52_101241</name>
</gene>
<dbReference type="GO" id="GO:0016874">
    <property type="term" value="F:ligase activity"/>
    <property type="evidence" value="ECO:0007669"/>
    <property type="project" value="UniProtKB-KW"/>
</dbReference>
<dbReference type="GO" id="GO:0046872">
    <property type="term" value="F:metal ion binding"/>
    <property type="evidence" value="ECO:0007669"/>
    <property type="project" value="UniProtKB-KW"/>
</dbReference>
<reference evidence="7 8" key="1">
    <citation type="submission" date="2018-06" db="EMBL/GenBank/DDBJ databases">
        <title>Genomic Encyclopedia of Type Strains, Phase IV (KMG-IV): sequencing the most valuable type-strain genomes for metagenomic binning, comparative biology and taxonomic classification.</title>
        <authorList>
            <person name="Goeker M."/>
        </authorList>
    </citation>
    <scope>NUCLEOTIDE SEQUENCE [LARGE SCALE GENOMIC DNA]</scope>
    <source>
        <strain evidence="7 8">DSM 18048</strain>
    </source>
</reference>
<evidence type="ECO:0000256" key="5">
    <source>
        <dbReference type="ARBA" id="ARBA00022842"/>
    </source>
</evidence>
<dbReference type="EMBL" id="QJSX01000001">
    <property type="protein sequence ID" value="PYE56437.1"/>
    <property type="molecule type" value="Genomic_DNA"/>
</dbReference>
<protein>
    <submittedName>
        <fullName evidence="7">Glutathionylspermidine synthase</fullName>
    </submittedName>
</protein>
<evidence type="ECO:0000313" key="7">
    <source>
        <dbReference type="EMBL" id="PYE56437.1"/>
    </source>
</evidence>
<keyword evidence="8" id="KW-1185">Reference proteome</keyword>
<sequence length="368" mass="41443">MRRVAIPPRANWRARNEELGFLFHSMGGTYWDERAAYAFTAEQIDELEEATNELHRLSLIAVEHVVRENRFGELGMTPLAAELARRSWDHRAPPIYGRMDLAYDGVNAPKLLEYNADTPTALLEASVAQWAWLEDVLPDADQFNSIHERLLDAFSKWPIGPFHFACARDSQEDLGTVEYLRDVATQAGHTTKFLFVEDIGWNGADFVDLEGYRIDRLFKLYPWEWLVHEEFGGFIEPSGAQFAEPAWKAVLSNKGILKILWELFPGHPNLLPASFSPLPGEFVRKPLLSREGANVTLPGEASGGDYGAEGFVYQGYAPLPEFLDATGRPVYPVIGAWVIEGEAGGIGIREDDSRITKNTSRFVPHYFE</sequence>
<evidence type="ECO:0000256" key="1">
    <source>
        <dbReference type="ARBA" id="ARBA00022598"/>
    </source>
</evidence>
<dbReference type="SUPFAM" id="SSF52440">
    <property type="entry name" value="PreATP-grasp domain"/>
    <property type="match status" value="1"/>
</dbReference>
<dbReference type="InterPro" id="IPR005494">
    <property type="entry name" value="GSPS_pre-ATP-grasp-like_dom"/>
</dbReference>
<accession>A0A318SF67</accession>
<dbReference type="OrthoDB" id="9765517at2"/>
<organism evidence="7 8">
    <name type="scientific">Deinococcus yavapaiensis KR-236</name>
    <dbReference type="NCBI Taxonomy" id="694435"/>
    <lineage>
        <taxon>Bacteria</taxon>
        <taxon>Thermotogati</taxon>
        <taxon>Deinococcota</taxon>
        <taxon>Deinococci</taxon>
        <taxon>Deinococcales</taxon>
        <taxon>Deinococcaceae</taxon>
        <taxon>Deinococcus</taxon>
    </lineage>
</organism>
<keyword evidence="3" id="KW-0547">Nucleotide-binding</keyword>
<dbReference type="GO" id="GO:0005524">
    <property type="term" value="F:ATP binding"/>
    <property type="evidence" value="ECO:0007669"/>
    <property type="project" value="UniProtKB-KW"/>
</dbReference>
<dbReference type="Proteomes" id="UP000248326">
    <property type="component" value="Unassembled WGS sequence"/>
</dbReference>
<evidence type="ECO:0000259" key="6">
    <source>
        <dbReference type="Pfam" id="PF03738"/>
    </source>
</evidence>
<keyword evidence="5" id="KW-0460">Magnesium</keyword>
<evidence type="ECO:0000313" key="8">
    <source>
        <dbReference type="Proteomes" id="UP000248326"/>
    </source>
</evidence>
<name>A0A318SF67_9DEIO</name>
<dbReference type="InterPro" id="IPR016185">
    <property type="entry name" value="PreATP-grasp_dom_sf"/>
</dbReference>
<evidence type="ECO:0000256" key="3">
    <source>
        <dbReference type="ARBA" id="ARBA00022741"/>
    </source>
</evidence>
<evidence type="ECO:0000256" key="2">
    <source>
        <dbReference type="ARBA" id="ARBA00022723"/>
    </source>
</evidence>
<comment type="caution">
    <text evidence="7">The sequence shown here is derived from an EMBL/GenBank/DDBJ whole genome shotgun (WGS) entry which is preliminary data.</text>
</comment>